<dbReference type="EMBL" id="NPEU01000426">
    <property type="protein sequence ID" value="RAI32422.1"/>
    <property type="molecule type" value="Genomic_DNA"/>
</dbReference>
<dbReference type="AlphaFoldDB" id="A0A327K4Y9"/>
<name>A0A327K4Y9_9BRAD</name>
<comment type="caution">
    <text evidence="1">The sequence shown here is derived from an EMBL/GenBank/DDBJ whole genome shotgun (WGS) entry which is preliminary data.</text>
</comment>
<keyword evidence="2" id="KW-1185">Reference proteome</keyword>
<evidence type="ECO:0000313" key="1">
    <source>
        <dbReference type="EMBL" id="RAI32422.1"/>
    </source>
</evidence>
<gene>
    <name evidence="1" type="ORF">CH338_24180</name>
</gene>
<reference evidence="1 2" key="1">
    <citation type="submission" date="2017-07" db="EMBL/GenBank/DDBJ databases">
        <title>Draft Genome Sequences of Select Purple Nonsulfur Bacteria.</title>
        <authorList>
            <person name="Lasarre B."/>
            <person name="Mckinlay J.B."/>
        </authorList>
    </citation>
    <scope>NUCLEOTIDE SEQUENCE [LARGE SCALE GENOMIC DNA]</scope>
    <source>
        <strain evidence="1 2">DSM 11907</strain>
    </source>
</reference>
<organism evidence="1 2">
    <name type="scientific">Rhodoplanes elegans</name>
    <dbReference type="NCBI Taxonomy" id="29408"/>
    <lineage>
        <taxon>Bacteria</taxon>
        <taxon>Pseudomonadati</taxon>
        <taxon>Pseudomonadota</taxon>
        <taxon>Alphaproteobacteria</taxon>
        <taxon>Hyphomicrobiales</taxon>
        <taxon>Nitrobacteraceae</taxon>
        <taxon>Rhodoplanes</taxon>
    </lineage>
</organism>
<proteinExistence type="predicted"/>
<sequence length="121" mass="13013">MQHTQDADAVRDALTAAAGAVRRLCRLLDSQIAPRRAHQVCAVYLPADVVAHITMHHGDLITRERGGVRIGDCLLREAPPPGSSCAMCWPPGAEVRAAVVLTEHRGEEDAAVDLMIGWGEN</sequence>
<dbReference type="Proteomes" id="UP000248863">
    <property type="component" value="Unassembled WGS sequence"/>
</dbReference>
<protein>
    <submittedName>
        <fullName evidence="1">Uncharacterized protein</fullName>
    </submittedName>
</protein>
<dbReference type="RefSeq" id="WP_111359630.1">
    <property type="nucleotide sequence ID" value="NZ_NHSK01000191.1"/>
</dbReference>
<accession>A0A327K4Y9</accession>
<evidence type="ECO:0000313" key="2">
    <source>
        <dbReference type="Proteomes" id="UP000248863"/>
    </source>
</evidence>